<keyword evidence="2" id="KW-0238">DNA-binding</keyword>
<dbReference type="Gene3D" id="1.10.10.60">
    <property type="entry name" value="Homeodomain-like"/>
    <property type="match status" value="2"/>
</dbReference>
<evidence type="ECO:0000256" key="2">
    <source>
        <dbReference type="ARBA" id="ARBA00023125"/>
    </source>
</evidence>
<dbReference type="InterPro" id="IPR003313">
    <property type="entry name" value="AraC-bd"/>
</dbReference>
<dbReference type="RefSeq" id="WP_136367827.1">
    <property type="nucleotide sequence ID" value="NZ_SSOB01000001.1"/>
</dbReference>
<dbReference type="EMBL" id="SSOB01000001">
    <property type="protein sequence ID" value="THF84512.1"/>
    <property type="molecule type" value="Genomic_DNA"/>
</dbReference>
<dbReference type="PROSITE" id="PS00041">
    <property type="entry name" value="HTH_ARAC_FAMILY_1"/>
    <property type="match status" value="1"/>
</dbReference>
<dbReference type="Pfam" id="PF12833">
    <property type="entry name" value="HTH_18"/>
    <property type="match status" value="1"/>
</dbReference>
<dbReference type="SUPFAM" id="SSF46689">
    <property type="entry name" value="Homeodomain-like"/>
    <property type="match status" value="2"/>
</dbReference>
<dbReference type="OrthoDB" id="182534at2"/>
<dbReference type="PROSITE" id="PS01124">
    <property type="entry name" value="HTH_ARAC_FAMILY_2"/>
    <property type="match status" value="1"/>
</dbReference>
<dbReference type="InterPro" id="IPR011051">
    <property type="entry name" value="RmlC_Cupin_sf"/>
</dbReference>
<dbReference type="Pfam" id="PF02311">
    <property type="entry name" value="AraC_binding"/>
    <property type="match status" value="1"/>
</dbReference>
<dbReference type="SMART" id="SM00342">
    <property type="entry name" value="HTH_ARAC"/>
    <property type="match status" value="1"/>
</dbReference>
<evidence type="ECO:0000313" key="6">
    <source>
        <dbReference type="Proteomes" id="UP000310636"/>
    </source>
</evidence>
<comment type="caution">
    <text evidence="5">The sequence shown here is derived from an EMBL/GenBank/DDBJ whole genome shotgun (WGS) entry which is preliminary data.</text>
</comment>
<dbReference type="InterPro" id="IPR018062">
    <property type="entry name" value="HTH_AraC-typ_CS"/>
</dbReference>
<dbReference type="Proteomes" id="UP000310636">
    <property type="component" value="Unassembled WGS sequence"/>
</dbReference>
<evidence type="ECO:0000259" key="4">
    <source>
        <dbReference type="PROSITE" id="PS01124"/>
    </source>
</evidence>
<proteinExistence type="predicted"/>
<sequence>MVTRIREVTPASIFFAESLPYYVNRVEESYGLHYHEHEFTEVCYVGEGRGYHHIEEETIPVSRGDLFILPLGTSHVFRPHSPSRGDPLVVYNFIFVADRVAEALRGFPALSPSEETLRLLNLQPGPATWKPIRDTSGFFRTFFANAYEEFRQRRIGYIPRLHALFVLLVTEIDRHLEPTGGGTERRGTERLIGDVLAHLRDKEAFRLSAAEAAAIVQMSERHFHRMFAKETGYTFNRYVQNLRIERSCELLRTTRWTVPEIAEAVGYQDKGYFQKLFKKATGQTPRAYRNGE</sequence>
<dbReference type="PRINTS" id="PR00032">
    <property type="entry name" value="HTHARAC"/>
</dbReference>
<gene>
    <name evidence="5" type="ORF">E6C55_00575</name>
</gene>
<organism evidence="5 6">
    <name type="scientific">Cohnella fermenti</name>
    <dbReference type="NCBI Taxonomy" id="2565925"/>
    <lineage>
        <taxon>Bacteria</taxon>
        <taxon>Bacillati</taxon>
        <taxon>Bacillota</taxon>
        <taxon>Bacilli</taxon>
        <taxon>Bacillales</taxon>
        <taxon>Paenibacillaceae</taxon>
        <taxon>Cohnella</taxon>
    </lineage>
</organism>
<dbReference type="GO" id="GO:0003700">
    <property type="term" value="F:DNA-binding transcription factor activity"/>
    <property type="evidence" value="ECO:0007669"/>
    <property type="project" value="InterPro"/>
</dbReference>
<dbReference type="PANTHER" id="PTHR43280:SF2">
    <property type="entry name" value="HTH-TYPE TRANSCRIPTIONAL REGULATOR EXSA"/>
    <property type="match status" value="1"/>
</dbReference>
<accession>A0A4S4C8Z0</accession>
<dbReference type="InterPro" id="IPR009057">
    <property type="entry name" value="Homeodomain-like_sf"/>
</dbReference>
<evidence type="ECO:0000256" key="1">
    <source>
        <dbReference type="ARBA" id="ARBA00023015"/>
    </source>
</evidence>
<keyword evidence="1" id="KW-0805">Transcription regulation</keyword>
<dbReference type="GO" id="GO:0043565">
    <property type="term" value="F:sequence-specific DNA binding"/>
    <property type="evidence" value="ECO:0007669"/>
    <property type="project" value="InterPro"/>
</dbReference>
<keyword evidence="3" id="KW-0804">Transcription</keyword>
<dbReference type="InterPro" id="IPR014710">
    <property type="entry name" value="RmlC-like_jellyroll"/>
</dbReference>
<dbReference type="InterPro" id="IPR018060">
    <property type="entry name" value="HTH_AraC"/>
</dbReference>
<dbReference type="InterPro" id="IPR020449">
    <property type="entry name" value="Tscrpt_reg_AraC-type_HTH"/>
</dbReference>
<dbReference type="SUPFAM" id="SSF51182">
    <property type="entry name" value="RmlC-like cupins"/>
    <property type="match status" value="1"/>
</dbReference>
<evidence type="ECO:0000313" key="5">
    <source>
        <dbReference type="EMBL" id="THF84512.1"/>
    </source>
</evidence>
<dbReference type="AlphaFoldDB" id="A0A4S4C8Z0"/>
<protein>
    <submittedName>
        <fullName evidence="5">Helix-turn-helix domain-containing protein</fullName>
    </submittedName>
</protein>
<keyword evidence="6" id="KW-1185">Reference proteome</keyword>
<name>A0A4S4C8Z0_9BACL</name>
<evidence type="ECO:0000256" key="3">
    <source>
        <dbReference type="ARBA" id="ARBA00023163"/>
    </source>
</evidence>
<dbReference type="PANTHER" id="PTHR43280">
    <property type="entry name" value="ARAC-FAMILY TRANSCRIPTIONAL REGULATOR"/>
    <property type="match status" value="1"/>
</dbReference>
<reference evidence="5 6" key="1">
    <citation type="submission" date="2019-04" db="EMBL/GenBank/DDBJ databases">
        <title>Cohnella sp. nov. isolated from preserved vegetables.</title>
        <authorList>
            <person name="Lin S.-Y."/>
            <person name="Hung M.-H."/>
            <person name="Young C.-C."/>
        </authorList>
    </citation>
    <scope>NUCLEOTIDE SEQUENCE [LARGE SCALE GENOMIC DNA]</scope>
    <source>
        <strain evidence="5 6">CC-MHH1044</strain>
    </source>
</reference>
<feature type="domain" description="HTH araC/xylS-type" evidence="4">
    <location>
        <begin position="189"/>
        <end position="291"/>
    </location>
</feature>
<dbReference type="Gene3D" id="2.60.120.10">
    <property type="entry name" value="Jelly Rolls"/>
    <property type="match status" value="1"/>
</dbReference>